<keyword evidence="3" id="KW-1185">Reference proteome</keyword>
<dbReference type="InterPro" id="IPR002725">
    <property type="entry name" value="YgjP-like_metallopeptidase"/>
</dbReference>
<dbReference type="Pfam" id="PF01863">
    <property type="entry name" value="YgjP-like"/>
    <property type="match status" value="1"/>
</dbReference>
<dbReference type="EMBL" id="AP018694">
    <property type="protein sequence ID" value="BBE18785.1"/>
    <property type="molecule type" value="Genomic_DNA"/>
</dbReference>
<dbReference type="InterPro" id="IPR053136">
    <property type="entry name" value="UTP_pyrophosphatase-like"/>
</dbReference>
<dbReference type="Gene3D" id="3.30.2010.10">
    <property type="entry name" value="Metalloproteases ('zincins'), catalytic domain"/>
    <property type="match status" value="1"/>
</dbReference>
<feature type="domain" description="YgjP-like metallopeptidase" evidence="1">
    <location>
        <begin position="3"/>
        <end position="186"/>
    </location>
</feature>
<dbReference type="GO" id="GO:0016787">
    <property type="term" value="F:hydrolase activity"/>
    <property type="evidence" value="ECO:0007669"/>
    <property type="project" value="UniProtKB-KW"/>
</dbReference>
<sequence length="192" mass="22635">MRDAIRFVESKVDWILKQKTKIQAQSTLFAPESCFRTRFHKLAITKGNTDKVYNRVGNGVIQIFIPDRVNHEQPKVQEFIKNTLIDVMRWEAKVYLPKRLKELADKHGFKYENVSIKNASTRWGSCSSVNNINLNLHLMRVPEHLIDYVLLHELAHTVVKNHGEKFWLLLEHCYPNARKADKEMNNYRTQTF</sequence>
<dbReference type="CDD" id="cd07344">
    <property type="entry name" value="M48_yhfN_like"/>
    <property type="match status" value="1"/>
</dbReference>
<protein>
    <submittedName>
        <fullName evidence="2">Metal-dependent hydrolase</fullName>
    </submittedName>
</protein>
<reference evidence="2" key="1">
    <citation type="journal article" date="2020" name="Int. J. Syst. Evol. Microbiol.">
        <title>Aquipluma nitroreducens gen. nov. sp. nov., a novel facultatively anaerobic bacterium isolated from a freshwater lake.</title>
        <authorList>
            <person name="Watanabe M."/>
            <person name="Kojima H."/>
            <person name="Fukui M."/>
        </authorList>
    </citation>
    <scope>NUCLEOTIDE SEQUENCE</scope>
    <source>
        <strain evidence="2">MeG22</strain>
    </source>
</reference>
<dbReference type="PANTHER" id="PTHR30399:SF1">
    <property type="entry name" value="UTP PYROPHOSPHATASE"/>
    <property type="match status" value="1"/>
</dbReference>
<dbReference type="KEGG" id="anf:AQPE_2953"/>
<name>A0A5K7SB94_9BACT</name>
<evidence type="ECO:0000259" key="1">
    <source>
        <dbReference type="Pfam" id="PF01863"/>
    </source>
</evidence>
<gene>
    <name evidence="2" type="ORF">AQPE_2953</name>
</gene>
<evidence type="ECO:0000313" key="2">
    <source>
        <dbReference type="EMBL" id="BBE18785.1"/>
    </source>
</evidence>
<dbReference type="AlphaFoldDB" id="A0A5K7SB94"/>
<proteinExistence type="predicted"/>
<organism evidence="2 3">
    <name type="scientific">Aquipluma nitroreducens</name>
    <dbReference type="NCBI Taxonomy" id="2010828"/>
    <lineage>
        <taxon>Bacteria</taxon>
        <taxon>Pseudomonadati</taxon>
        <taxon>Bacteroidota</taxon>
        <taxon>Bacteroidia</taxon>
        <taxon>Marinilabiliales</taxon>
        <taxon>Prolixibacteraceae</taxon>
        <taxon>Aquipluma</taxon>
    </lineage>
</organism>
<dbReference type="PANTHER" id="PTHR30399">
    <property type="entry name" value="UNCHARACTERIZED PROTEIN YGJP"/>
    <property type="match status" value="1"/>
</dbReference>
<keyword evidence="2" id="KW-0378">Hydrolase</keyword>
<accession>A0A5K7SB94</accession>
<dbReference type="Proteomes" id="UP001193389">
    <property type="component" value="Chromosome"/>
</dbReference>
<evidence type="ECO:0000313" key="3">
    <source>
        <dbReference type="Proteomes" id="UP001193389"/>
    </source>
</evidence>